<dbReference type="AlphaFoldDB" id="A0A087EE10"/>
<sequence length="166" mass="18066">MRNPRKNIEGVHNRYGCEHPHEILFRRLRFDYSVVLLCAAAFELDVVVLLDELLVPVVLEESLPVVLSLVEESVELLELLSLLLDPELSVEELEGLGLLVDVEESLSSEPEVESSVLVLELEELGLDDSLGVASYVGVGVLLSSVLVGSGTTVECVTISRTTLSVP</sequence>
<keyword evidence="2" id="KW-1185">Reference proteome</keyword>
<protein>
    <submittedName>
        <fullName evidence="1">Uncharacterized protein</fullName>
    </submittedName>
</protein>
<evidence type="ECO:0000313" key="1">
    <source>
        <dbReference type="EMBL" id="KFJ06011.1"/>
    </source>
</evidence>
<comment type="caution">
    <text evidence="1">The sequence shown here is derived from an EMBL/GenBank/DDBJ whole genome shotgun (WGS) entry which is preliminary data.</text>
</comment>
<proteinExistence type="predicted"/>
<accession>A0A087EE10</accession>
<reference evidence="1 2" key="1">
    <citation type="submission" date="2014-03" db="EMBL/GenBank/DDBJ databases">
        <title>Genomics of Bifidobacteria.</title>
        <authorList>
            <person name="Ventura M."/>
            <person name="Milani C."/>
            <person name="Lugli G.A."/>
        </authorList>
    </citation>
    <scope>NUCLEOTIDE SEQUENCE [LARGE SCALE GENOMIC DNA]</scope>
    <source>
        <strain evidence="1 2">JCM 13495</strain>
    </source>
</reference>
<name>A0A087EE10_9BIFI</name>
<organism evidence="1 2">
    <name type="scientific">Bifidobacterium tsurumiense</name>
    <dbReference type="NCBI Taxonomy" id="356829"/>
    <lineage>
        <taxon>Bacteria</taxon>
        <taxon>Bacillati</taxon>
        <taxon>Actinomycetota</taxon>
        <taxon>Actinomycetes</taxon>
        <taxon>Bifidobacteriales</taxon>
        <taxon>Bifidobacteriaceae</taxon>
        <taxon>Bifidobacterium</taxon>
    </lineage>
</organism>
<dbReference type="Proteomes" id="UP000029080">
    <property type="component" value="Unassembled WGS sequence"/>
</dbReference>
<dbReference type="EMBL" id="JGZU01000011">
    <property type="protein sequence ID" value="KFJ06011.1"/>
    <property type="molecule type" value="Genomic_DNA"/>
</dbReference>
<evidence type="ECO:0000313" key="2">
    <source>
        <dbReference type="Proteomes" id="UP000029080"/>
    </source>
</evidence>
<gene>
    <name evidence="1" type="ORF">BITS_1157</name>
</gene>